<feature type="compositionally biased region" description="Basic and acidic residues" evidence="1">
    <location>
        <begin position="1"/>
        <end position="10"/>
    </location>
</feature>
<dbReference type="AlphaFoldDB" id="A0A1Y1UEU7"/>
<name>A0A1Y1UEU7_9TREE</name>
<comment type="caution">
    <text evidence="2">The sequence shown here is derived from an EMBL/GenBank/DDBJ whole genome shotgun (WGS) entry which is preliminary data.</text>
</comment>
<proteinExistence type="predicted"/>
<feature type="compositionally biased region" description="Polar residues" evidence="1">
    <location>
        <begin position="11"/>
        <end position="20"/>
    </location>
</feature>
<dbReference type="RefSeq" id="XP_021870660.1">
    <property type="nucleotide sequence ID" value="XM_022015897.1"/>
</dbReference>
<dbReference type="OrthoDB" id="2564476at2759"/>
<protein>
    <submittedName>
        <fullName evidence="2">Uncharacterized protein</fullName>
    </submittedName>
</protein>
<dbReference type="InParanoid" id="A0A1Y1UEU7"/>
<dbReference type="GeneID" id="33557706"/>
<organism evidence="2 3">
    <name type="scientific">Kockovaella imperatae</name>
    <dbReference type="NCBI Taxonomy" id="4999"/>
    <lineage>
        <taxon>Eukaryota</taxon>
        <taxon>Fungi</taxon>
        <taxon>Dikarya</taxon>
        <taxon>Basidiomycota</taxon>
        <taxon>Agaricomycotina</taxon>
        <taxon>Tremellomycetes</taxon>
        <taxon>Tremellales</taxon>
        <taxon>Cuniculitremaceae</taxon>
        <taxon>Kockovaella</taxon>
    </lineage>
</organism>
<evidence type="ECO:0000313" key="2">
    <source>
        <dbReference type="EMBL" id="ORX36591.1"/>
    </source>
</evidence>
<reference evidence="2 3" key="1">
    <citation type="submission" date="2017-03" db="EMBL/GenBank/DDBJ databases">
        <title>Widespread Adenine N6-methylation of Active Genes in Fungi.</title>
        <authorList>
            <consortium name="DOE Joint Genome Institute"/>
            <person name="Mondo S.J."/>
            <person name="Dannebaum R.O."/>
            <person name="Kuo R.C."/>
            <person name="Louie K.B."/>
            <person name="Bewick A.J."/>
            <person name="Labutti K."/>
            <person name="Haridas S."/>
            <person name="Kuo A."/>
            <person name="Salamov A."/>
            <person name="Ahrendt S.R."/>
            <person name="Lau R."/>
            <person name="Bowen B.P."/>
            <person name="Lipzen A."/>
            <person name="Sullivan W."/>
            <person name="Andreopoulos W.B."/>
            <person name="Clum A."/>
            <person name="Lindquist E."/>
            <person name="Daum C."/>
            <person name="Northen T.R."/>
            <person name="Ramamoorthy G."/>
            <person name="Schmitz R.J."/>
            <person name="Gryganskyi A."/>
            <person name="Culley D."/>
            <person name="Magnuson J."/>
            <person name="James T.Y."/>
            <person name="O'Malley M.A."/>
            <person name="Stajich J.E."/>
            <person name="Spatafora J.W."/>
            <person name="Visel A."/>
            <person name="Grigoriev I.V."/>
        </authorList>
    </citation>
    <scope>NUCLEOTIDE SEQUENCE [LARGE SCALE GENOMIC DNA]</scope>
    <source>
        <strain evidence="2 3">NRRL Y-17943</strain>
    </source>
</reference>
<evidence type="ECO:0000256" key="1">
    <source>
        <dbReference type="SAM" id="MobiDB-lite"/>
    </source>
</evidence>
<feature type="region of interest" description="Disordered" evidence="1">
    <location>
        <begin position="1"/>
        <end position="33"/>
    </location>
</feature>
<dbReference type="Proteomes" id="UP000193218">
    <property type="component" value="Unassembled WGS sequence"/>
</dbReference>
<evidence type="ECO:0000313" key="3">
    <source>
        <dbReference type="Proteomes" id="UP000193218"/>
    </source>
</evidence>
<dbReference type="EMBL" id="NBSH01000007">
    <property type="protein sequence ID" value="ORX36591.1"/>
    <property type="molecule type" value="Genomic_DNA"/>
</dbReference>
<keyword evidence="3" id="KW-1185">Reference proteome</keyword>
<accession>A0A1Y1UEU7</accession>
<sequence>MPTKRIRESTTVESDTSLMQTPPPKKTVRKSAYSDDEEERFIKALIEIAKDHMWQKVKNDPLLMYRGANGIRSHIEALVR</sequence>
<gene>
    <name evidence="2" type="ORF">BD324DRAFT_626446</name>
</gene>